<evidence type="ECO:0000256" key="1">
    <source>
        <dbReference type="ARBA" id="ARBA00006787"/>
    </source>
</evidence>
<dbReference type="Proteomes" id="UP000825008">
    <property type="component" value="Chromosome"/>
</dbReference>
<dbReference type="Pfam" id="PF03055">
    <property type="entry name" value="RPE65"/>
    <property type="match status" value="1"/>
</dbReference>
<dbReference type="InterPro" id="IPR004294">
    <property type="entry name" value="Carotenoid_Oase"/>
</dbReference>
<dbReference type="AlphaFoldDB" id="A0A9X7WHQ2"/>
<keyword evidence="4" id="KW-0560">Oxidoreductase</keyword>
<comment type="cofactor">
    <cofactor evidence="4">
        <name>Fe(2+)</name>
        <dbReference type="ChEBI" id="CHEBI:29033"/>
    </cofactor>
    <text evidence="4">Binds 1 Fe(2+) ion per subunit.</text>
</comment>
<dbReference type="EC" id="1.13.11.-" evidence="4"/>
<organism evidence="5 6">
    <name type="scientific">Mycolicibacter heraklionensis</name>
    <dbReference type="NCBI Taxonomy" id="512402"/>
    <lineage>
        <taxon>Bacteria</taxon>
        <taxon>Bacillati</taxon>
        <taxon>Actinomycetota</taxon>
        <taxon>Actinomycetes</taxon>
        <taxon>Mycobacteriales</taxon>
        <taxon>Mycobacteriaceae</taxon>
        <taxon>Mycolicibacter</taxon>
    </lineage>
</organism>
<keyword evidence="2 4" id="KW-0479">Metal-binding</keyword>
<evidence type="ECO:0000313" key="6">
    <source>
        <dbReference type="Proteomes" id="UP000825008"/>
    </source>
</evidence>
<protein>
    <recommendedName>
        <fullName evidence="4">Dioxygenase</fullName>
        <ecNumber evidence="4">1.13.11.-</ecNumber>
    </recommendedName>
</protein>
<evidence type="ECO:0000256" key="4">
    <source>
        <dbReference type="RuleBase" id="RU364048"/>
    </source>
</evidence>
<comment type="similarity">
    <text evidence="1 4">Belongs to the carotenoid oxygenase family.</text>
</comment>
<dbReference type="KEGG" id="mher:K3U94_03795"/>
<name>A0A9X7WHQ2_9MYCO</name>
<keyword evidence="3 4" id="KW-0408">Iron</keyword>
<evidence type="ECO:0000313" key="5">
    <source>
        <dbReference type="EMBL" id="QZA08445.1"/>
    </source>
</evidence>
<dbReference type="GO" id="GO:0016702">
    <property type="term" value="F:oxidoreductase activity, acting on single donors with incorporation of molecular oxygen, incorporation of two atoms of oxygen"/>
    <property type="evidence" value="ECO:0007669"/>
    <property type="project" value="InterPro"/>
</dbReference>
<dbReference type="EMBL" id="CP080997">
    <property type="protein sequence ID" value="QZA08445.1"/>
    <property type="molecule type" value="Genomic_DNA"/>
</dbReference>
<accession>A0A9X7WHQ2</accession>
<evidence type="ECO:0000256" key="3">
    <source>
        <dbReference type="ARBA" id="ARBA00023004"/>
    </source>
</evidence>
<reference evidence="5" key="1">
    <citation type="submission" date="2021-08" db="EMBL/GenBank/DDBJ databases">
        <title>Whole genome sequencing of non-tuberculosis mycobacteria type-strains.</title>
        <authorList>
            <person name="Igarashi Y."/>
            <person name="Osugi A."/>
            <person name="Mitarai S."/>
        </authorList>
    </citation>
    <scope>NUCLEOTIDE SEQUENCE</scope>
    <source>
        <strain evidence="5">JCM 30995</strain>
    </source>
</reference>
<proteinExistence type="inferred from homology"/>
<gene>
    <name evidence="5" type="ORF">K3U94_03795</name>
</gene>
<evidence type="ECO:0000256" key="2">
    <source>
        <dbReference type="ARBA" id="ARBA00022723"/>
    </source>
</evidence>
<sequence>MGRHHGENGGQWVIIDAATGASVVTVHLPQRAPTGFHGNWTPVD</sequence>
<dbReference type="GO" id="GO:0046872">
    <property type="term" value="F:metal ion binding"/>
    <property type="evidence" value="ECO:0007669"/>
    <property type="project" value="UniProtKB-KW"/>
</dbReference>
<keyword evidence="4" id="KW-0223">Dioxygenase</keyword>